<reference evidence="1 2" key="1">
    <citation type="journal article" date="2022" name="bioRxiv">
        <title>The genome of the oomycete Peronosclerospora sorghi, a cosmopolitan pathogen of maize and sorghum, is inflated with dispersed pseudogenes.</title>
        <authorList>
            <person name="Fletcher K."/>
            <person name="Martin F."/>
            <person name="Isakeit T."/>
            <person name="Cavanaugh K."/>
            <person name="Magill C."/>
            <person name="Michelmore R."/>
        </authorList>
    </citation>
    <scope>NUCLEOTIDE SEQUENCE [LARGE SCALE GENOMIC DNA]</scope>
    <source>
        <strain evidence="1">P6</strain>
    </source>
</reference>
<evidence type="ECO:0000313" key="1">
    <source>
        <dbReference type="EMBL" id="KAI9911369.1"/>
    </source>
</evidence>
<proteinExistence type="predicted"/>
<organism evidence="1 2">
    <name type="scientific">Peronosclerospora sorghi</name>
    <dbReference type="NCBI Taxonomy" id="230839"/>
    <lineage>
        <taxon>Eukaryota</taxon>
        <taxon>Sar</taxon>
        <taxon>Stramenopiles</taxon>
        <taxon>Oomycota</taxon>
        <taxon>Peronosporomycetes</taxon>
        <taxon>Peronosporales</taxon>
        <taxon>Peronosporaceae</taxon>
        <taxon>Peronosclerospora</taxon>
    </lineage>
</organism>
<accession>A0ACC0VXY9</accession>
<sequence>MFGGVSSNQEGRAIEYKLIAADQNEVDILTQDHAENQKMISMLTDDLKQTDEQIGTMERAIVDTEHDMAHVKKSLQRSKSNCYEGMLTEQLTRVSNKLRGLKDDKHQSQADARRWRSQWRMERTLTLL</sequence>
<gene>
    <name evidence="1" type="ORF">PsorP6_009205</name>
</gene>
<dbReference type="EMBL" id="CM047584">
    <property type="protein sequence ID" value="KAI9911369.1"/>
    <property type="molecule type" value="Genomic_DNA"/>
</dbReference>
<evidence type="ECO:0000313" key="2">
    <source>
        <dbReference type="Proteomes" id="UP001163321"/>
    </source>
</evidence>
<protein>
    <submittedName>
        <fullName evidence="1">Uncharacterized protein</fullName>
    </submittedName>
</protein>
<name>A0ACC0VXY9_9STRA</name>
<dbReference type="Proteomes" id="UP001163321">
    <property type="component" value="Chromosome 5"/>
</dbReference>
<comment type="caution">
    <text evidence="1">The sequence shown here is derived from an EMBL/GenBank/DDBJ whole genome shotgun (WGS) entry which is preliminary data.</text>
</comment>
<keyword evidence="2" id="KW-1185">Reference proteome</keyword>